<dbReference type="InterPro" id="IPR006143">
    <property type="entry name" value="RND_pump_MFP"/>
</dbReference>
<evidence type="ECO:0000313" key="6">
    <source>
        <dbReference type="Proteomes" id="UP000019591"/>
    </source>
</evidence>
<evidence type="ECO:0000313" key="5">
    <source>
        <dbReference type="EMBL" id="AHM55566.1"/>
    </source>
</evidence>
<dbReference type="PATRIC" id="fig|1286171.3.peg.200"/>
<reference evidence="5 6" key="1">
    <citation type="journal article" date="2014" name="Genome Announc.">
        <title>Complete Genome Sequence of Amino Acid-Utilizing Eubacterium acidaminophilum al-2 (DSM 3953).</title>
        <authorList>
            <person name="Poehlein A."/>
            <person name="Andreesen J.R."/>
            <person name="Daniel R."/>
        </authorList>
    </citation>
    <scope>NUCLEOTIDE SEQUENCE [LARGE SCALE GENOMIC DNA]</scope>
    <source>
        <strain evidence="5 6">DSM 3953</strain>
    </source>
</reference>
<dbReference type="RefSeq" id="WP_025434609.1">
    <property type="nucleotide sequence ID" value="NZ_CP007452.1"/>
</dbReference>
<dbReference type="HOGENOM" id="CLU_018816_14_5_9"/>
<gene>
    <name evidence="5" type="ORF">EAL2_c02630</name>
</gene>
<evidence type="ECO:0000256" key="3">
    <source>
        <dbReference type="SAM" id="Phobius"/>
    </source>
</evidence>
<accession>W8U3K4</accession>
<dbReference type="STRING" id="1286171.EAL2_c02630"/>
<evidence type="ECO:0000256" key="1">
    <source>
        <dbReference type="ARBA" id="ARBA00009477"/>
    </source>
</evidence>
<sequence length="421" mass="46922">MKNNNSKKWIKRGIIALIAAAVIYASISSYLEPLSVEAYKVQKMSIEDSFGDEGTVVSKGEQDYYSPLAAKVKVMKAKEGMSVKKGDVLLQLDMSDTEYSIRQLEGQLQSIQGQERGELTLNRDLEIKRQTMQVENAQRDYQDAQIKYQKAAALYEQDAMSKQQLDDAKLYMDKLKGVLDDQQVALELIKNRYGDPSATKQYFAGLKKSIQAQIDLLRSNMSKGEIRAESDGVVRTVDAKESKYVQYGEKLLSTIEGSQIEIESMVLTENSVDLREGMNVRVTFEHKPQDFVFDGTVSRIDPSAEETISAIGLVEQRVKTIIQLAGDASVLRPGYKVDLDFIISKSEGAISVPKRAIFKYQDKDSVFVVKSGMAQLRNVTIGAETEDLSIISSGLEEGEIVILDRKATGLEEGKRVKPLLD</sequence>
<dbReference type="PANTHER" id="PTHR30469">
    <property type="entry name" value="MULTIDRUG RESISTANCE PROTEIN MDTA"/>
    <property type="match status" value="1"/>
</dbReference>
<keyword evidence="3" id="KW-0812">Transmembrane</keyword>
<dbReference type="NCBIfam" id="TIGR01730">
    <property type="entry name" value="RND_mfp"/>
    <property type="match status" value="1"/>
</dbReference>
<dbReference type="Gene3D" id="1.10.287.470">
    <property type="entry name" value="Helix hairpin bin"/>
    <property type="match status" value="1"/>
</dbReference>
<dbReference type="Gene3D" id="2.40.420.20">
    <property type="match status" value="1"/>
</dbReference>
<evidence type="ECO:0000256" key="2">
    <source>
        <dbReference type="SAM" id="Coils"/>
    </source>
</evidence>
<dbReference type="KEGG" id="eac:EAL2_c02630"/>
<dbReference type="Gene3D" id="2.40.50.100">
    <property type="match status" value="1"/>
</dbReference>
<dbReference type="GO" id="GO:1990281">
    <property type="term" value="C:efflux pump complex"/>
    <property type="evidence" value="ECO:0007669"/>
    <property type="project" value="TreeGrafter"/>
</dbReference>
<organism evidence="5 6">
    <name type="scientific">Peptoclostridium acidaminophilum DSM 3953</name>
    <dbReference type="NCBI Taxonomy" id="1286171"/>
    <lineage>
        <taxon>Bacteria</taxon>
        <taxon>Bacillati</taxon>
        <taxon>Bacillota</taxon>
        <taxon>Clostridia</taxon>
        <taxon>Peptostreptococcales</taxon>
        <taxon>Peptoclostridiaceae</taxon>
        <taxon>Peptoclostridium</taxon>
    </lineage>
</organism>
<name>W8U3K4_PEPAC</name>
<feature type="domain" description="YknX-like C-terminal permuted SH3-like" evidence="4">
    <location>
        <begin position="350"/>
        <end position="417"/>
    </location>
</feature>
<dbReference type="PANTHER" id="PTHR30469:SF15">
    <property type="entry name" value="HLYD FAMILY OF SECRETION PROTEINS"/>
    <property type="match status" value="1"/>
</dbReference>
<dbReference type="Proteomes" id="UP000019591">
    <property type="component" value="Chromosome"/>
</dbReference>
<protein>
    <submittedName>
        <fullName evidence="5">Efflux transporter, RND family, MFP subunit</fullName>
    </submittedName>
</protein>
<proteinExistence type="inferred from homology"/>
<dbReference type="Pfam" id="PF25989">
    <property type="entry name" value="YknX_C"/>
    <property type="match status" value="1"/>
</dbReference>
<dbReference type="Gene3D" id="2.40.30.170">
    <property type="match status" value="1"/>
</dbReference>
<keyword evidence="3" id="KW-0472">Membrane</keyword>
<dbReference type="InterPro" id="IPR058637">
    <property type="entry name" value="YknX-like_C"/>
</dbReference>
<feature type="coiled-coil region" evidence="2">
    <location>
        <begin position="127"/>
        <end position="154"/>
    </location>
</feature>
<dbReference type="OrthoDB" id="11589at2"/>
<evidence type="ECO:0000259" key="4">
    <source>
        <dbReference type="Pfam" id="PF25989"/>
    </source>
</evidence>
<dbReference type="GO" id="GO:0015562">
    <property type="term" value="F:efflux transmembrane transporter activity"/>
    <property type="evidence" value="ECO:0007669"/>
    <property type="project" value="TreeGrafter"/>
</dbReference>
<comment type="similarity">
    <text evidence="1">Belongs to the membrane fusion protein (MFP) (TC 8.A.1) family.</text>
</comment>
<feature type="transmembrane region" description="Helical" evidence="3">
    <location>
        <begin position="12"/>
        <end position="31"/>
    </location>
</feature>
<keyword evidence="3" id="KW-1133">Transmembrane helix</keyword>
<keyword evidence="6" id="KW-1185">Reference proteome</keyword>
<dbReference type="eggNOG" id="COG0845">
    <property type="taxonomic scope" value="Bacteria"/>
</dbReference>
<keyword evidence="2" id="KW-0175">Coiled coil</keyword>
<dbReference type="AlphaFoldDB" id="W8U3K4"/>
<dbReference type="EMBL" id="CP007452">
    <property type="protein sequence ID" value="AHM55566.1"/>
    <property type="molecule type" value="Genomic_DNA"/>
</dbReference>